<comment type="caution">
    <text evidence="15">The sequence shown here is derived from an EMBL/GenBank/DDBJ whole genome shotgun (WGS) entry which is preliminary data.</text>
</comment>
<evidence type="ECO:0000256" key="3">
    <source>
        <dbReference type="ARBA" id="ARBA00007811"/>
    </source>
</evidence>
<protein>
    <recommendedName>
        <fullName evidence="4">very-long-chain (3R)-3-hydroxyacyl-CoA dehydratase</fullName>
        <ecNumber evidence="4">4.2.1.134</ecNumber>
    </recommendedName>
</protein>
<keyword evidence="10 14" id="KW-0472">Membrane</keyword>
<evidence type="ECO:0000256" key="2">
    <source>
        <dbReference type="ARBA" id="ARBA00005194"/>
    </source>
</evidence>
<feature type="transmembrane region" description="Helical" evidence="14">
    <location>
        <begin position="743"/>
        <end position="767"/>
    </location>
</feature>
<organism evidence="15 16">
    <name type="scientific">Prymnesium parvum</name>
    <name type="common">Toxic golden alga</name>
    <dbReference type="NCBI Taxonomy" id="97485"/>
    <lineage>
        <taxon>Eukaryota</taxon>
        <taxon>Haptista</taxon>
        <taxon>Haptophyta</taxon>
        <taxon>Prymnesiophyceae</taxon>
        <taxon>Prymnesiales</taxon>
        <taxon>Prymnesiaceae</taxon>
        <taxon>Prymnesium</taxon>
    </lineage>
</organism>
<evidence type="ECO:0000256" key="9">
    <source>
        <dbReference type="ARBA" id="ARBA00023098"/>
    </source>
</evidence>
<evidence type="ECO:0000256" key="6">
    <source>
        <dbReference type="ARBA" id="ARBA00022692"/>
    </source>
</evidence>
<dbReference type="EC" id="4.2.1.134" evidence="4"/>
<gene>
    <name evidence="15" type="ORF">AB1Y20_007234</name>
</gene>
<evidence type="ECO:0000256" key="4">
    <source>
        <dbReference type="ARBA" id="ARBA00013122"/>
    </source>
</evidence>
<dbReference type="EMBL" id="JBGBPQ010000017">
    <property type="protein sequence ID" value="KAL1507615.1"/>
    <property type="molecule type" value="Genomic_DNA"/>
</dbReference>
<feature type="transmembrane region" description="Helical" evidence="14">
    <location>
        <begin position="7"/>
        <end position="30"/>
    </location>
</feature>
<evidence type="ECO:0000256" key="5">
    <source>
        <dbReference type="ARBA" id="ARBA00022516"/>
    </source>
</evidence>
<dbReference type="GO" id="GO:0005789">
    <property type="term" value="C:endoplasmic reticulum membrane"/>
    <property type="evidence" value="ECO:0007669"/>
    <property type="project" value="TreeGrafter"/>
</dbReference>
<evidence type="ECO:0000256" key="14">
    <source>
        <dbReference type="SAM" id="Phobius"/>
    </source>
</evidence>
<dbReference type="Proteomes" id="UP001515480">
    <property type="component" value="Unassembled WGS sequence"/>
</dbReference>
<comment type="catalytic activity">
    <reaction evidence="13">
        <text>a very-long-chain (3R)-3-hydroxyacyl-CoA = a very-long-chain (2E)-enoyl-CoA + H2O</text>
        <dbReference type="Rhea" id="RHEA:45812"/>
        <dbReference type="ChEBI" id="CHEBI:15377"/>
        <dbReference type="ChEBI" id="CHEBI:83728"/>
        <dbReference type="ChEBI" id="CHEBI:85440"/>
        <dbReference type="EC" id="4.2.1.134"/>
    </reaction>
</comment>
<evidence type="ECO:0000256" key="1">
    <source>
        <dbReference type="ARBA" id="ARBA00004141"/>
    </source>
</evidence>
<keyword evidence="5" id="KW-0444">Lipid biosynthesis</keyword>
<keyword evidence="6 14" id="KW-0812">Transmembrane</keyword>
<feature type="transmembrane region" description="Helical" evidence="14">
    <location>
        <begin position="83"/>
        <end position="109"/>
    </location>
</feature>
<keyword evidence="11" id="KW-0275">Fatty acid biosynthesis</keyword>
<evidence type="ECO:0000256" key="12">
    <source>
        <dbReference type="ARBA" id="ARBA00023239"/>
    </source>
</evidence>
<keyword evidence="16" id="KW-1185">Reference proteome</keyword>
<evidence type="ECO:0000256" key="13">
    <source>
        <dbReference type="ARBA" id="ARBA00036671"/>
    </source>
</evidence>
<accession>A0AB34IUV9</accession>
<evidence type="ECO:0000256" key="7">
    <source>
        <dbReference type="ARBA" id="ARBA00022832"/>
    </source>
</evidence>
<dbReference type="PANTHER" id="PTHR11035:SF3">
    <property type="entry name" value="VERY-LONG-CHAIN (3R)-3-HYDROXYACYL-COA DEHYDRATASE"/>
    <property type="match status" value="1"/>
</dbReference>
<keyword evidence="9" id="KW-0443">Lipid metabolism</keyword>
<dbReference type="Pfam" id="PF04387">
    <property type="entry name" value="PTPLA"/>
    <property type="match status" value="1"/>
</dbReference>
<evidence type="ECO:0000313" key="15">
    <source>
        <dbReference type="EMBL" id="KAL1507615.1"/>
    </source>
</evidence>
<evidence type="ECO:0000313" key="16">
    <source>
        <dbReference type="Proteomes" id="UP001515480"/>
    </source>
</evidence>
<evidence type="ECO:0000256" key="8">
    <source>
        <dbReference type="ARBA" id="ARBA00022989"/>
    </source>
</evidence>
<evidence type="ECO:0000256" key="11">
    <source>
        <dbReference type="ARBA" id="ARBA00023160"/>
    </source>
</evidence>
<comment type="similarity">
    <text evidence="3">Belongs to the very long-chain fatty acids dehydratase HACD family.</text>
</comment>
<dbReference type="GO" id="GO:0030497">
    <property type="term" value="P:fatty acid elongation"/>
    <property type="evidence" value="ECO:0007669"/>
    <property type="project" value="TreeGrafter"/>
</dbReference>
<feature type="transmembrane region" description="Helical" evidence="14">
    <location>
        <begin position="174"/>
        <end position="198"/>
    </location>
</feature>
<dbReference type="GO" id="GO:0102158">
    <property type="term" value="F:very-long-chain (3R)-3-hydroxyacyl-CoA dehydratase activity"/>
    <property type="evidence" value="ECO:0007669"/>
    <property type="project" value="UniProtKB-EC"/>
</dbReference>
<proteinExistence type="inferred from homology"/>
<dbReference type="PANTHER" id="PTHR11035">
    <property type="entry name" value="VERY-LONG-CHAIN (3R)-3-HYDROXYACYL-COA DEHYDRATASE"/>
    <property type="match status" value="1"/>
</dbReference>
<evidence type="ECO:0000256" key="10">
    <source>
        <dbReference type="ARBA" id="ARBA00023136"/>
    </source>
</evidence>
<dbReference type="GO" id="GO:0030148">
    <property type="term" value="P:sphingolipid biosynthetic process"/>
    <property type="evidence" value="ECO:0007669"/>
    <property type="project" value="TreeGrafter"/>
</dbReference>
<name>A0AB34IUV9_PRYPA</name>
<dbReference type="AlphaFoldDB" id="A0AB34IUV9"/>
<dbReference type="GO" id="GO:0042761">
    <property type="term" value="P:very long-chain fatty acid biosynthetic process"/>
    <property type="evidence" value="ECO:0007669"/>
    <property type="project" value="TreeGrafter"/>
</dbReference>
<reference evidence="15 16" key="1">
    <citation type="journal article" date="2024" name="Science">
        <title>Giant polyketide synthase enzymes in the biosynthesis of giant marine polyether toxins.</title>
        <authorList>
            <person name="Fallon T.R."/>
            <person name="Shende V.V."/>
            <person name="Wierzbicki I.H."/>
            <person name="Pendleton A.L."/>
            <person name="Watervoot N.F."/>
            <person name="Auber R.P."/>
            <person name="Gonzalez D.J."/>
            <person name="Wisecaver J.H."/>
            <person name="Moore B.S."/>
        </authorList>
    </citation>
    <scope>NUCLEOTIDE SEQUENCE [LARGE SCALE GENOMIC DNA]</scope>
    <source>
        <strain evidence="15 16">12B1</strain>
    </source>
</reference>
<sequence>MGLSKAYLVAYNTACLLGWGGALLLAILSLCDSGGDLTKVWGAAGVPLRAAQWAMLLEIVHALTGMVRSPVLTVIMQVSSRIGLLVVLLLAPALEASWPVGMMAISWSLAEVVRYAFYVNCLLGPGGQTGSLYPIFWLRYSAFAILYPSGISGEVLTLIGALSDETFKAAFDGWAIVALKFVLVMYIPASPFMYLNMVGNRKSAFKKRFAKPPPPPVGVEFPTDDKGGRSTSGVGKTVIATAIAATGVADAKASAERCAKERNWRFGYSAHIERLVRLSCESPEAACASAAAGLDWMYANMLFYSADKKLTGSVGETLDKIQASFHTGLIRGGGEARQGYRVPYDAGWHPTSPRPPPADKPLTGAALKAQALKWAEKGVIEPDAAAALCWTSDYFDGGGSLKDVYVVMIGAGSAMGPFPKLLEMGATVVAIDIPGNWGKGARATSSLWRRLCTTAKNSPGSLVFPLSKPQSEYANEEEMYQGAGCDLMKQPAEIANWLCEWQKTIPSTAKVIIGNYTYLDGELHVKLALCSDYCIKRLRAARPSTGVAFLCTPTDIHVCTDASDQAARANYGSGFGSFGLEKLAHFLSGGKFLIPNFNAPVVTREGKQVKYVDGIALAQGPNYALAKRMQHWRAMLEFQAGAVVSSMVAPSTATLSVLHNKSFAWVYGGMPYFKYEIFKQDTTNAVMAAMLMHDILNKDSPKNPANKAKHHIENPIELFSTQAVHGGLWRSPYKVDSIGEVSALIYFASLAKPYLLFFSAAAVAWSLY</sequence>
<dbReference type="InterPro" id="IPR007482">
    <property type="entry name" value="Tyr_Pase-like_PTPLA"/>
</dbReference>
<comment type="pathway">
    <text evidence="2">Lipid metabolism; fatty acid biosynthesis.</text>
</comment>
<keyword evidence="12" id="KW-0456">Lyase</keyword>
<feature type="transmembrane region" description="Helical" evidence="14">
    <location>
        <begin position="115"/>
        <end position="136"/>
    </location>
</feature>
<feature type="transmembrane region" description="Helical" evidence="14">
    <location>
        <begin position="50"/>
        <end position="71"/>
    </location>
</feature>
<keyword evidence="8 14" id="KW-1133">Transmembrane helix</keyword>
<comment type="subcellular location">
    <subcellularLocation>
        <location evidence="1">Membrane</location>
        <topology evidence="1">Multi-pass membrane protein</topology>
    </subcellularLocation>
</comment>
<keyword evidence="7" id="KW-0276">Fatty acid metabolism</keyword>
<feature type="transmembrane region" description="Helical" evidence="14">
    <location>
        <begin position="143"/>
        <end position="162"/>
    </location>
</feature>